<evidence type="ECO:0000313" key="1">
    <source>
        <dbReference type="EMBL" id="JAH93833.1"/>
    </source>
</evidence>
<sequence>MSCWCSPWSIGPQHNAYWAGQCDHNQLHRNRVGPPHGSPTKVPRIKVPFFFPFKGSCEIWDSDWGQRFPVFSL</sequence>
<protein>
    <submittedName>
        <fullName evidence="1">Uncharacterized protein</fullName>
    </submittedName>
</protein>
<accession>A0A0E9WWP7</accession>
<reference evidence="1" key="1">
    <citation type="submission" date="2014-11" db="EMBL/GenBank/DDBJ databases">
        <authorList>
            <person name="Amaro Gonzalez C."/>
        </authorList>
    </citation>
    <scope>NUCLEOTIDE SEQUENCE</scope>
</reference>
<dbReference type="AlphaFoldDB" id="A0A0E9WWP7"/>
<name>A0A0E9WWP7_ANGAN</name>
<proteinExistence type="predicted"/>
<dbReference type="EMBL" id="GBXM01014744">
    <property type="protein sequence ID" value="JAH93833.1"/>
    <property type="molecule type" value="Transcribed_RNA"/>
</dbReference>
<reference evidence="1" key="2">
    <citation type="journal article" date="2015" name="Fish Shellfish Immunol.">
        <title>Early steps in the European eel (Anguilla anguilla)-Vibrio vulnificus interaction in the gills: Role of the RtxA13 toxin.</title>
        <authorList>
            <person name="Callol A."/>
            <person name="Pajuelo D."/>
            <person name="Ebbesson L."/>
            <person name="Teles M."/>
            <person name="MacKenzie S."/>
            <person name="Amaro C."/>
        </authorList>
    </citation>
    <scope>NUCLEOTIDE SEQUENCE</scope>
</reference>
<organism evidence="1">
    <name type="scientific">Anguilla anguilla</name>
    <name type="common">European freshwater eel</name>
    <name type="synonym">Muraena anguilla</name>
    <dbReference type="NCBI Taxonomy" id="7936"/>
    <lineage>
        <taxon>Eukaryota</taxon>
        <taxon>Metazoa</taxon>
        <taxon>Chordata</taxon>
        <taxon>Craniata</taxon>
        <taxon>Vertebrata</taxon>
        <taxon>Euteleostomi</taxon>
        <taxon>Actinopterygii</taxon>
        <taxon>Neopterygii</taxon>
        <taxon>Teleostei</taxon>
        <taxon>Anguilliformes</taxon>
        <taxon>Anguillidae</taxon>
        <taxon>Anguilla</taxon>
    </lineage>
</organism>